<evidence type="ECO:0000256" key="4">
    <source>
        <dbReference type="ARBA" id="ARBA00022475"/>
    </source>
</evidence>
<evidence type="ECO:0000313" key="10">
    <source>
        <dbReference type="EMBL" id="HEB96323.1"/>
    </source>
</evidence>
<evidence type="ECO:0000256" key="8">
    <source>
        <dbReference type="ARBA" id="ARBA00023288"/>
    </source>
</evidence>
<accession>A0A831RKF9</accession>
<dbReference type="InterPro" id="IPR001478">
    <property type="entry name" value="PDZ"/>
</dbReference>
<feature type="domain" description="PDZ" evidence="9">
    <location>
        <begin position="35"/>
        <end position="102"/>
    </location>
</feature>
<proteinExistence type="inferred from homology"/>
<dbReference type="InterPro" id="IPR005534">
    <property type="entry name" value="Curli_assmbl/transp-comp_CsgG"/>
</dbReference>
<comment type="function">
    <text evidence="1">May be involved in the biogenesis of curli organelles.</text>
</comment>
<dbReference type="Gene3D" id="3.40.50.10610">
    <property type="entry name" value="ABC-type transport auxiliary lipoprotein component"/>
    <property type="match status" value="1"/>
</dbReference>
<comment type="similarity">
    <text evidence="2">Belongs to the CsgG family.</text>
</comment>
<dbReference type="GO" id="GO:0030288">
    <property type="term" value="C:outer membrane-bounded periplasmic space"/>
    <property type="evidence" value="ECO:0007669"/>
    <property type="project" value="InterPro"/>
</dbReference>
<keyword evidence="4" id="KW-1003">Cell membrane</keyword>
<keyword evidence="8" id="KW-0449">Lipoprotein</keyword>
<dbReference type="Proteomes" id="UP000886251">
    <property type="component" value="Unassembled WGS sequence"/>
</dbReference>
<dbReference type="PANTHER" id="PTHR41164:SF1">
    <property type="entry name" value="CURLI PRODUCTION ASSEMBLY_TRANSPORT COMPONENT CSGG"/>
    <property type="match status" value="1"/>
</dbReference>
<evidence type="ECO:0000256" key="6">
    <source>
        <dbReference type="ARBA" id="ARBA00023136"/>
    </source>
</evidence>
<evidence type="ECO:0000256" key="5">
    <source>
        <dbReference type="ARBA" id="ARBA00022729"/>
    </source>
</evidence>
<keyword evidence="5" id="KW-0732">Signal</keyword>
<dbReference type="SMART" id="SM00228">
    <property type="entry name" value="PDZ"/>
    <property type="match status" value="1"/>
</dbReference>
<name>A0A831RKF9_9GAMM</name>
<dbReference type="PANTHER" id="PTHR41164">
    <property type="entry name" value="CURLI PRODUCTION ASSEMBLY/TRANSPORT COMPONENT CSGG"/>
    <property type="match status" value="1"/>
</dbReference>
<dbReference type="Pfam" id="PF17820">
    <property type="entry name" value="PDZ_6"/>
    <property type="match status" value="1"/>
</dbReference>
<comment type="caution">
    <text evidence="10">The sequence shown here is derived from an EMBL/GenBank/DDBJ whole genome shotgun (WGS) entry which is preliminary data.</text>
</comment>
<dbReference type="EMBL" id="DRKP01000087">
    <property type="protein sequence ID" value="HEB96323.1"/>
    <property type="molecule type" value="Genomic_DNA"/>
</dbReference>
<dbReference type="PROSITE" id="PS50106">
    <property type="entry name" value="PDZ"/>
    <property type="match status" value="1"/>
</dbReference>
<evidence type="ECO:0000256" key="1">
    <source>
        <dbReference type="ARBA" id="ARBA00003989"/>
    </source>
</evidence>
<keyword evidence="6" id="KW-0472">Membrane</keyword>
<dbReference type="SUPFAM" id="SSF50156">
    <property type="entry name" value="PDZ domain-like"/>
    <property type="match status" value="1"/>
</dbReference>
<evidence type="ECO:0000259" key="9">
    <source>
        <dbReference type="PROSITE" id="PS50106"/>
    </source>
</evidence>
<reference evidence="10" key="1">
    <citation type="journal article" date="2020" name="mSystems">
        <title>Genome- and Community-Level Interaction Insights into Carbon Utilization and Element Cycling Functions of Hydrothermarchaeota in Hydrothermal Sediment.</title>
        <authorList>
            <person name="Zhou Z."/>
            <person name="Liu Y."/>
            <person name="Xu W."/>
            <person name="Pan J."/>
            <person name="Luo Z.H."/>
            <person name="Li M."/>
        </authorList>
    </citation>
    <scope>NUCLEOTIDE SEQUENCE [LARGE SCALE GENOMIC DNA]</scope>
    <source>
        <strain evidence="10">HyVt-443</strain>
    </source>
</reference>
<evidence type="ECO:0000256" key="3">
    <source>
        <dbReference type="ARBA" id="ARBA00014028"/>
    </source>
</evidence>
<dbReference type="Pfam" id="PF03783">
    <property type="entry name" value="CsgG"/>
    <property type="match status" value="1"/>
</dbReference>
<organism evidence="10">
    <name type="scientific">Sedimenticola thiotaurini</name>
    <dbReference type="NCBI Taxonomy" id="1543721"/>
    <lineage>
        <taxon>Bacteria</taxon>
        <taxon>Pseudomonadati</taxon>
        <taxon>Pseudomonadota</taxon>
        <taxon>Gammaproteobacteria</taxon>
        <taxon>Chromatiales</taxon>
        <taxon>Sedimenticolaceae</taxon>
        <taxon>Sedimenticola</taxon>
    </lineage>
</organism>
<keyword evidence="7" id="KW-0564">Palmitate</keyword>
<sequence>MKVSLPRSILFIRMVVLVLLFPVVAAGWAAEPAWGLRIAERANAEGAVVTGVTPGGNAAGAGLARGDVILRANGRRVITAADLAGYLRGLPSGSSVVLTVERNGWEKEMTIVRGGTAGQGSFGPVHDGATGPDAGVRRPTDTGPLKATVAVGDFQVKAKHGAEYIGDGLREMLLTALYDSRRFIVVERIDIKGITAEQALSRSSMARADQAIPTAGMDVADIMIYGTVTEFMADASGMGTGIGSDALPFNLSTQSRKSYLGLDFRVVDVRTGRLILARHLAGNADASMGTMSAAPTASAHSMPFSFGAFRNTPLERVVRSLVNRVVVYITNNLPKRYFRHR</sequence>
<dbReference type="InterPro" id="IPR041489">
    <property type="entry name" value="PDZ_6"/>
</dbReference>
<dbReference type="Gene3D" id="2.30.42.10">
    <property type="match status" value="1"/>
</dbReference>
<evidence type="ECO:0000256" key="2">
    <source>
        <dbReference type="ARBA" id="ARBA00008899"/>
    </source>
</evidence>
<dbReference type="InterPro" id="IPR036034">
    <property type="entry name" value="PDZ_sf"/>
</dbReference>
<dbReference type="AlphaFoldDB" id="A0A831RKF9"/>
<gene>
    <name evidence="10" type="ORF">ENI96_07815</name>
</gene>
<protein>
    <recommendedName>
        <fullName evidence="3">Curli production assembly/transport component CsgG</fullName>
    </recommendedName>
</protein>
<evidence type="ECO:0000256" key="7">
    <source>
        <dbReference type="ARBA" id="ARBA00023139"/>
    </source>
</evidence>